<proteinExistence type="predicted"/>
<protein>
    <submittedName>
        <fullName evidence="1">Uncharacterized protein</fullName>
    </submittedName>
</protein>
<keyword evidence="2" id="KW-1185">Reference proteome</keyword>
<evidence type="ECO:0000313" key="2">
    <source>
        <dbReference type="Proteomes" id="UP001296943"/>
    </source>
</evidence>
<dbReference type="RefSeq" id="WP_204501884.1">
    <property type="nucleotide sequence ID" value="NZ_JAFBDR010000028.1"/>
</dbReference>
<gene>
    <name evidence="1" type="ORF">JOC48_003779</name>
</gene>
<organism evidence="1 2">
    <name type="scientific">Aquibacillus albus</name>
    <dbReference type="NCBI Taxonomy" id="1168171"/>
    <lineage>
        <taxon>Bacteria</taxon>
        <taxon>Bacillati</taxon>
        <taxon>Bacillota</taxon>
        <taxon>Bacilli</taxon>
        <taxon>Bacillales</taxon>
        <taxon>Bacillaceae</taxon>
        <taxon>Aquibacillus</taxon>
    </lineage>
</organism>
<comment type="caution">
    <text evidence="1">The sequence shown here is derived from an EMBL/GenBank/DDBJ whole genome shotgun (WGS) entry which is preliminary data.</text>
</comment>
<sequence>MDEPVYLLTYNASSYEWFYTEEEMFAFINENNLTNYEALYIPEAFEVTFEE</sequence>
<dbReference type="EMBL" id="JAFBDR010000028">
    <property type="protein sequence ID" value="MBM7573228.1"/>
    <property type="molecule type" value="Genomic_DNA"/>
</dbReference>
<reference evidence="1 2" key="1">
    <citation type="submission" date="2021-01" db="EMBL/GenBank/DDBJ databases">
        <title>Genomic Encyclopedia of Type Strains, Phase IV (KMG-IV): sequencing the most valuable type-strain genomes for metagenomic binning, comparative biology and taxonomic classification.</title>
        <authorList>
            <person name="Goeker M."/>
        </authorList>
    </citation>
    <scope>NUCLEOTIDE SEQUENCE [LARGE SCALE GENOMIC DNA]</scope>
    <source>
        <strain evidence="1 2">DSM 23711</strain>
    </source>
</reference>
<evidence type="ECO:0000313" key="1">
    <source>
        <dbReference type="EMBL" id="MBM7573228.1"/>
    </source>
</evidence>
<dbReference type="Proteomes" id="UP001296943">
    <property type="component" value="Unassembled WGS sequence"/>
</dbReference>
<name>A0ABS2N544_9BACI</name>
<accession>A0ABS2N544</accession>